<dbReference type="AlphaFoldDB" id="A0A316EK63"/>
<evidence type="ECO:0000313" key="1">
    <source>
        <dbReference type="EMBL" id="PWK30309.1"/>
    </source>
</evidence>
<comment type="caution">
    <text evidence="1">The sequence shown here is derived from an EMBL/GenBank/DDBJ whole genome shotgun (WGS) entry which is preliminary data.</text>
</comment>
<accession>A0A316EK63</accession>
<protein>
    <submittedName>
        <fullName evidence="1">Uncharacterized protein</fullName>
    </submittedName>
</protein>
<dbReference type="Proteomes" id="UP000245697">
    <property type="component" value="Unassembled WGS sequence"/>
</dbReference>
<sequence>MPAHRVPVEHGALSSSHIMIMEFDPTNAEMAKFGDTYADSEFNRAEAERDAEAAAEKAASKGLKRQYLVVRVNAVAAFASYPLPE</sequence>
<reference evidence="1 2" key="1">
    <citation type="submission" date="2018-05" db="EMBL/GenBank/DDBJ databases">
        <title>Genomic Encyclopedia of Archaeal and Bacterial Type Strains, Phase II (KMG-II): from individual species to whole genera.</title>
        <authorList>
            <person name="Goeker M."/>
        </authorList>
    </citation>
    <scope>NUCLEOTIDE SEQUENCE [LARGE SCALE GENOMIC DNA]</scope>
    <source>
        <strain evidence="1 2">DSM 45184</strain>
    </source>
</reference>
<name>A0A316EK63_9ACTN</name>
<dbReference type="EMBL" id="QGGR01000039">
    <property type="protein sequence ID" value="PWK30309.1"/>
    <property type="molecule type" value="Genomic_DNA"/>
</dbReference>
<organism evidence="1 2">
    <name type="scientific">Actinoplanes xinjiangensis</name>
    <dbReference type="NCBI Taxonomy" id="512350"/>
    <lineage>
        <taxon>Bacteria</taxon>
        <taxon>Bacillati</taxon>
        <taxon>Actinomycetota</taxon>
        <taxon>Actinomycetes</taxon>
        <taxon>Micromonosporales</taxon>
        <taxon>Micromonosporaceae</taxon>
        <taxon>Actinoplanes</taxon>
    </lineage>
</organism>
<keyword evidence="2" id="KW-1185">Reference proteome</keyword>
<proteinExistence type="predicted"/>
<gene>
    <name evidence="1" type="ORF">BC793_13932</name>
</gene>
<evidence type="ECO:0000313" key="2">
    <source>
        <dbReference type="Proteomes" id="UP000245697"/>
    </source>
</evidence>